<organism evidence="1 2">
    <name type="scientific">Rhabditophanes sp. KR3021</name>
    <dbReference type="NCBI Taxonomy" id="114890"/>
    <lineage>
        <taxon>Eukaryota</taxon>
        <taxon>Metazoa</taxon>
        <taxon>Ecdysozoa</taxon>
        <taxon>Nematoda</taxon>
        <taxon>Chromadorea</taxon>
        <taxon>Rhabditida</taxon>
        <taxon>Tylenchina</taxon>
        <taxon>Panagrolaimomorpha</taxon>
        <taxon>Strongyloidoidea</taxon>
        <taxon>Alloionematidae</taxon>
        <taxon>Rhabditophanes</taxon>
    </lineage>
</organism>
<sequence length="311" mass="34411">MVCGCIPLKIVRKLLLHDGNQCTGHSHNSGKTPSLIISLLTCFSGGVFLAITFLDLLPDANEALRIVKSFDSWQLDYPIIEAIMLLGFFAVDILEFITHKLGLVHTQTIITRNPTILEVPNLPKQASAGTTYRRSVCEIHGEDGHSVDKLDLDRDSKKDLMKTFSFVFALLIHSALEGFAFGIQPDSVTIISIFIGLFVHKAVVAFSVGMRLTRCHFDKPPAFIIIIICVFALTSPLFSVIGILVESSSLDLLVKNKMSTVLISFSMGTFLYISFYEMLSPERIDKENKFFKILSAFAGVLLIGIVMIFSS</sequence>
<dbReference type="WBParaSite" id="RSKR_0000300800.1">
    <property type="protein sequence ID" value="RSKR_0000300800.1"/>
    <property type="gene ID" value="RSKR_0000300800"/>
</dbReference>
<evidence type="ECO:0000313" key="2">
    <source>
        <dbReference type="WBParaSite" id="RSKR_0000300800.1"/>
    </source>
</evidence>
<name>A0AC35TR83_9BILA</name>
<evidence type="ECO:0000313" key="1">
    <source>
        <dbReference type="Proteomes" id="UP000095286"/>
    </source>
</evidence>
<protein>
    <submittedName>
        <fullName evidence="2">Zinc transporter ZIP3</fullName>
    </submittedName>
</protein>
<proteinExistence type="predicted"/>
<dbReference type="Proteomes" id="UP000095286">
    <property type="component" value="Unplaced"/>
</dbReference>
<reference evidence="2" key="1">
    <citation type="submission" date="2016-11" db="UniProtKB">
        <authorList>
            <consortium name="WormBaseParasite"/>
        </authorList>
    </citation>
    <scope>IDENTIFICATION</scope>
    <source>
        <strain evidence="2">KR3021</strain>
    </source>
</reference>
<accession>A0AC35TR83</accession>